<evidence type="ECO:0000256" key="3">
    <source>
        <dbReference type="ARBA" id="ARBA00022884"/>
    </source>
</evidence>
<keyword evidence="3" id="KW-0694">RNA-binding</keyword>
<dbReference type="Gene3D" id="3.30.70.330">
    <property type="match status" value="1"/>
</dbReference>
<dbReference type="PANTHER" id="PTHR48039">
    <property type="entry name" value="RNA-BINDING MOTIF PROTEIN 14B"/>
    <property type="match status" value="1"/>
</dbReference>
<dbReference type="Proteomes" id="UP000507222">
    <property type="component" value="Unassembled WGS sequence"/>
</dbReference>
<feature type="region of interest" description="Disordered" evidence="5">
    <location>
        <begin position="50"/>
        <end position="128"/>
    </location>
</feature>
<reference evidence="6 7" key="1">
    <citation type="submission" date="2020-05" db="EMBL/GenBank/DDBJ databases">
        <authorList>
            <person name="Campoy J."/>
            <person name="Schneeberger K."/>
            <person name="Spophaly S."/>
        </authorList>
    </citation>
    <scope>NUCLEOTIDE SEQUENCE [LARGE SCALE GENOMIC DNA]</scope>
    <source>
        <strain evidence="6">PruArmRojPasFocal</strain>
    </source>
</reference>
<organism evidence="6 7">
    <name type="scientific">Prunus armeniaca</name>
    <name type="common">Apricot</name>
    <name type="synonym">Armeniaca vulgaris</name>
    <dbReference type="NCBI Taxonomy" id="36596"/>
    <lineage>
        <taxon>Eukaryota</taxon>
        <taxon>Viridiplantae</taxon>
        <taxon>Streptophyta</taxon>
        <taxon>Embryophyta</taxon>
        <taxon>Tracheophyta</taxon>
        <taxon>Spermatophyta</taxon>
        <taxon>Magnoliopsida</taxon>
        <taxon>eudicotyledons</taxon>
        <taxon>Gunneridae</taxon>
        <taxon>Pentapetalae</taxon>
        <taxon>rosids</taxon>
        <taxon>fabids</taxon>
        <taxon>Rosales</taxon>
        <taxon>Rosaceae</taxon>
        <taxon>Amygdaloideae</taxon>
        <taxon>Amygdaleae</taxon>
        <taxon>Prunus</taxon>
    </lineage>
</organism>
<dbReference type="EMBL" id="CAEKDK010000008">
    <property type="protein sequence ID" value="CAB4290157.1"/>
    <property type="molecule type" value="Genomic_DNA"/>
</dbReference>
<evidence type="ECO:0000256" key="2">
    <source>
        <dbReference type="ARBA" id="ARBA00022737"/>
    </source>
</evidence>
<protein>
    <recommendedName>
        <fullName evidence="8">RRM domain-containing protein</fullName>
    </recommendedName>
</protein>
<evidence type="ECO:0000313" key="7">
    <source>
        <dbReference type="Proteomes" id="UP000507222"/>
    </source>
</evidence>
<gene>
    <name evidence="6" type="ORF">CURHAP_LOCUS50053</name>
</gene>
<evidence type="ECO:0000313" key="6">
    <source>
        <dbReference type="EMBL" id="CAB4290157.1"/>
    </source>
</evidence>
<dbReference type="GO" id="GO:0005634">
    <property type="term" value="C:nucleus"/>
    <property type="evidence" value="ECO:0007669"/>
    <property type="project" value="UniProtKB-SubCell"/>
</dbReference>
<evidence type="ECO:0000256" key="4">
    <source>
        <dbReference type="ARBA" id="ARBA00023242"/>
    </source>
</evidence>
<dbReference type="PANTHER" id="PTHR48039:SF5">
    <property type="entry name" value="RNA-BINDING PROTEIN 28"/>
    <property type="match status" value="1"/>
</dbReference>
<comment type="subcellular location">
    <subcellularLocation>
        <location evidence="1">Nucleus</location>
    </subcellularLocation>
</comment>
<feature type="compositionally biased region" description="Basic residues" evidence="5">
    <location>
        <begin position="94"/>
        <end position="111"/>
    </location>
</feature>
<feature type="compositionally biased region" description="Basic residues" evidence="5">
    <location>
        <begin position="205"/>
        <end position="215"/>
    </location>
</feature>
<accession>A0A6J5VR60</accession>
<sequence length="215" mass="24731">MSYKKKTCDPTEDVKKGKLVAKNFSCGAAFVEFTEHQHALVALRVWNNNPGSNRPDTHPSKKSKNLKLDDSVPNKEDEVENKFNDGAATERQRGLRGRKVVHLERKKRSHQRYQDTQQQRRRKAQNVNQGIIKMAGRLVVEDHPKEQKEVEGGRGGIDVTRRKKSKKNKGPLGRDVTDKLGMLIEQYRSKYSQQSTVRPDGVKQGSRKLRKWFQT</sequence>
<name>A0A6J5VR60_PRUAR</name>
<feature type="compositionally biased region" description="Basic and acidic residues" evidence="5">
    <location>
        <begin position="142"/>
        <end position="152"/>
    </location>
</feature>
<keyword evidence="4" id="KW-0539">Nucleus</keyword>
<dbReference type="GO" id="GO:0003729">
    <property type="term" value="F:mRNA binding"/>
    <property type="evidence" value="ECO:0007669"/>
    <property type="project" value="TreeGrafter"/>
</dbReference>
<keyword evidence="2" id="KW-0677">Repeat</keyword>
<dbReference type="InterPro" id="IPR051945">
    <property type="entry name" value="RRM_MRD1_RNA_proc_ribogen"/>
</dbReference>
<proteinExistence type="predicted"/>
<evidence type="ECO:0000256" key="1">
    <source>
        <dbReference type="ARBA" id="ARBA00004123"/>
    </source>
</evidence>
<dbReference type="InterPro" id="IPR012677">
    <property type="entry name" value="Nucleotide-bd_a/b_plait_sf"/>
</dbReference>
<feature type="region of interest" description="Disordered" evidence="5">
    <location>
        <begin position="142"/>
        <end position="215"/>
    </location>
</feature>
<feature type="compositionally biased region" description="Basic and acidic residues" evidence="5">
    <location>
        <begin position="66"/>
        <end position="93"/>
    </location>
</feature>
<dbReference type="AlphaFoldDB" id="A0A6J5VR60"/>
<evidence type="ECO:0000256" key="5">
    <source>
        <dbReference type="SAM" id="MobiDB-lite"/>
    </source>
</evidence>
<evidence type="ECO:0008006" key="8">
    <source>
        <dbReference type="Google" id="ProtNLM"/>
    </source>
</evidence>